<proteinExistence type="inferred from homology"/>
<dbReference type="InterPro" id="IPR002549">
    <property type="entry name" value="AI-2E-like"/>
</dbReference>
<comment type="similarity">
    <text evidence="2">Belongs to the autoinducer-2 exporter (AI-2E) (TC 2.A.86) family.</text>
</comment>
<feature type="transmembrane region" description="Helical" evidence="8">
    <location>
        <begin position="254"/>
        <end position="280"/>
    </location>
</feature>
<feature type="transmembrane region" description="Helical" evidence="8">
    <location>
        <begin position="65"/>
        <end position="90"/>
    </location>
</feature>
<gene>
    <name evidence="9" type="ORF">COT97_04795</name>
</gene>
<evidence type="ECO:0000256" key="4">
    <source>
        <dbReference type="ARBA" id="ARBA00022475"/>
    </source>
</evidence>
<reference evidence="10" key="1">
    <citation type="submission" date="2017-09" db="EMBL/GenBank/DDBJ databases">
        <title>Depth-based differentiation of microbial function through sediment-hosted aquifers and enrichment of novel symbionts in the deep terrestrial subsurface.</title>
        <authorList>
            <person name="Probst A.J."/>
            <person name="Ladd B."/>
            <person name="Jarett J.K."/>
            <person name="Geller-Mcgrath D.E."/>
            <person name="Sieber C.M.K."/>
            <person name="Emerson J.B."/>
            <person name="Anantharaman K."/>
            <person name="Thomas B.C."/>
            <person name="Malmstrom R."/>
            <person name="Stieglmeier M."/>
            <person name="Klingl A."/>
            <person name="Woyke T."/>
            <person name="Ryan C.M."/>
            <person name="Banfield J.F."/>
        </authorList>
    </citation>
    <scope>NUCLEOTIDE SEQUENCE [LARGE SCALE GENOMIC DNA]</scope>
</reference>
<comment type="subcellular location">
    <subcellularLocation>
        <location evidence="1">Cell membrane</location>
        <topology evidence="1">Multi-pass membrane protein</topology>
    </subcellularLocation>
</comment>
<keyword evidence="7 8" id="KW-0472">Membrane</keyword>
<keyword evidence="5 8" id="KW-0812">Transmembrane</keyword>
<feature type="transmembrane region" description="Helical" evidence="8">
    <location>
        <begin position="211"/>
        <end position="242"/>
    </location>
</feature>
<evidence type="ECO:0000256" key="5">
    <source>
        <dbReference type="ARBA" id="ARBA00022692"/>
    </source>
</evidence>
<evidence type="ECO:0008006" key="11">
    <source>
        <dbReference type="Google" id="ProtNLM"/>
    </source>
</evidence>
<dbReference type="EMBL" id="PFAP01000036">
    <property type="protein sequence ID" value="PIR93776.1"/>
    <property type="molecule type" value="Genomic_DNA"/>
</dbReference>
<dbReference type="Pfam" id="PF01594">
    <property type="entry name" value="AI-2E_transport"/>
    <property type="match status" value="1"/>
</dbReference>
<dbReference type="GO" id="GO:0055085">
    <property type="term" value="P:transmembrane transport"/>
    <property type="evidence" value="ECO:0007669"/>
    <property type="project" value="TreeGrafter"/>
</dbReference>
<dbReference type="Proteomes" id="UP000229901">
    <property type="component" value="Unassembled WGS sequence"/>
</dbReference>
<keyword evidence="6 8" id="KW-1133">Transmembrane helix</keyword>
<accession>A0A2H0V3W4</accession>
<evidence type="ECO:0000256" key="3">
    <source>
        <dbReference type="ARBA" id="ARBA00022448"/>
    </source>
</evidence>
<feature type="transmembrane region" description="Helical" evidence="8">
    <location>
        <begin position="35"/>
        <end position="53"/>
    </location>
</feature>
<dbReference type="PANTHER" id="PTHR21716:SF53">
    <property type="entry name" value="PERMEASE PERM-RELATED"/>
    <property type="match status" value="1"/>
</dbReference>
<feature type="transmembrane region" description="Helical" evidence="8">
    <location>
        <begin position="316"/>
        <end position="334"/>
    </location>
</feature>
<dbReference type="GO" id="GO:0005886">
    <property type="term" value="C:plasma membrane"/>
    <property type="evidence" value="ECO:0007669"/>
    <property type="project" value="UniProtKB-SubCell"/>
</dbReference>
<dbReference type="PANTHER" id="PTHR21716">
    <property type="entry name" value="TRANSMEMBRANE PROTEIN"/>
    <property type="match status" value="1"/>
</dbReference>
<sequence>MMEKPEIVMNISLKSIMKFLAIGVVLFLVYYFRDLLALLFVALILSTVLRPGVRALQQIKFPKTLSILLFYIVFLFLVGLVLSLFIPIVIDQSASLVESVSTYYNEANVLVSKLYSYTAEFGQAENLQKAIDLTREGLSVSAKSLFLSLPGIFGGIFSLIILLVLTFYLLIEEDAVKKALMTIVPSEYQSQVNYTISRMQLKISSWFKGQVVLSFLISLLVYVGLTILGVEYALVLALLAFFGEFIPYVGPFFAALPAILISLFVSPLLALFTALLFILIQQIENHVLVPKVMQKAVGLNPIICILALLIGARVASVIGVILAIPVATAFVVLIEELPRYKKN</sequence>
<dbReference type="AlphaFoldDB" id="A0A2H0V3W4"/>
<comment type="caution">
    <text evidence="9">The sequence shown here is derived from an EMBL/GenBank/DDBJ whole genome shotgun (WGS) entry which is preliminary data.</text>
</comment>
<protein>
    <recommendedName>
        <fullName evidence="11">AI-2E family transporter</fullName>
    </recommendedName>
</protein>
<name>A0A2H0V3W4_9BACT</name>
<organism evidence="9 10">
    <name type="scientific">Candidatus Falkowbacteria bacterium CG10_big_fil_rev_8_21_14_0_10_39_11</name>
    <dbReference type="NCBI Taxonomy" id="1974565"/>
    <lineage>
        <taxon>Bacteria</taxon>
        <taxon>Candidatus Falkowiibacteriota</taxon>
    </lineage>
</organism>
<feature type="transmembrane region" description="Helical" evidence="8">
    <location>
        <begin position="145"/>
        <end position="171"/>
    </location>
</feature>
<evidence type="ECO:0000256" key="6">
    <source>
        <dbReference type="ARBA" id="ARBA00022989"/>
    </source>
</evidence>
<evidence type="ECO:0000256" key="1">
    <source>
        <dbReference type="ARBA" id="ARBA00004651"/>
    </source>
</evidence>
<evidence type="ECO:0000313" key="10">
    <source>
        <dbReference type="Proteomes" id="UP000229901"/>
    </source>
</evidence>
<evidence type="ECO:0000256" key="8">
    <source>
        <dbReference type="SAM" id="Phobius"/>
    </source>
</evidence>
<evidence type="ECO:0000256" key="7">
    <source>
        <dbReference type="ARBA" id="ARBA00023136"/>
    </source>
</evidence>
<keyword evidence="3" id="KW-0813">Transport</keyword>
<feature type="transmembrane region" description="Helical" evidence="8">
    <location>
        <begin position="7"/>
        <end position="29"/>
    </location>
</feature>
<keyword evidence="4" id="KW-1003">Cell membrane</keyword>
<evidence type="ECO:0000256" key="2">
    <source>
        <dbReference type="ARBA" id="ARBA00009773"/>
    </source>
</evidence>
<evidence type="ECO:0000313" key="9">
    <source>
        <dbReference type="EMBL" id="PIR93776.1"/>
    </source>
</evidence>